<keyword evidence="6" id="KW-1185">Reference proteome</keyword>
<dbReference type="PANTHER" id="PTHR22603:SF66">
    <property type="entry name" value="ETHANOLAMINE KINASE"/>
    <property type="match status" value="1"/>
</dbReference>
<comment type="caution">
    <text evidence="5">The sequence shown here is derived from an EMBL/GenBank/DDBJ whole genome shotgun (WGS) entry which is preliminary data.</text>
</comment>
<feature type="compositionally biased region" description="Polar residues" evidence="4">
    <location>
        <begin position="165"/>
        <end position="179"/>
    </location>
</feature>
<dbReference type="PANTHER" id="PTHR22603">
    <property type="entry name" value="CHOLINE/ETHANOALAMINE KINASE"/>
    <property type="match status" value="1"/>
</dbReference>
<dbReference type="GO" id="GO:0006646">
    <property type="term" value="P:phosphatidylethanolamine biosynthetic process"/>
    <property type="evidence" value="ECO:0007669"/>
    <property type="project" value="TreeGrafter"/>
</dbReference>
<proteinExistence type="inferred from homology"/>
<accession>A0A1B7NNQ8</accession>
<dbReference type="InterPro" id="IPR011009">
    <property type="entry name" value="Kinase-like_dom_sf"/>
</dbReference>
<dbReference type="EMBL" id="LGUA01001511">
    <property type="protein sequence ID" value="OAX78454.1"/>
    <property type="molecule type" value="Genomic_DNA"/>
</dbReference>
<dbReference type="SUPFAM" id="SSF56112">
    <property type="entry name" value="Protein kinase-like (PK-like)"/>
    <property type="match status" value="1"/>
</dbReference>
<dbReference type="Pfam" id="PF01633">
    <property type="entry name" value="Choline_kinase"/>
    <property type="match status" value="1"/>
</dbReference>
<dbReference type="OrthoDB" id="10267235at2759"/>
<evidence type="ECO:0000313" key="5">
    <source>
        <dbReference type="EMBL" id="OAX78454.1"/>
    </source>
</evidence>
<comment type="similarity">
    <text evidence="2">Belongs to the choline/ethanolamine kinase family.</text>
</comment>
<dbReference type="GO" id="GO:0005737">
    <property type="term" value="C:cytoplasm"/>
    <property type="evidence" value="ECO:0007669"/>
    <property type="project" value="TreeGrafter"/>
</dbReference>
<evidence type="ECO:0000256" key="2">
    <source>
        <dbReference type="ARBA" id="ARBA00038211"/>
    </source>
</evidence>
<organism evidence="5 6">
    <name type="scientific">Emergomyces africanus</name>
    <dbReference type="NCBI Taxonomy" id="1955775"/>
    <lineage>
        <taxon>Eukaryota</taxon>
        <taxon>Fungi</taxon>
        <taxon>Dikarya</taxon>
        <taxon>Ascomycota</taxon>
        <taxon>Pezizomycotina</taxon>
        <taxon>Eurotiomycetes</taxon>
        <taxon>Eurotiomycetidae</taxon>
        <taxon>Onygenales</taxon>
        <taxon>Ajellomycetaceae</taxon>
        <taxon>Emergomyces</taxon>
    </lineage>
</organism>
<evidence type="ECO:0000256" key="1">
    <source>
        <dbReference type="ARBA" id="ARBA00037883"/>
    </source>
</evidence>
<comment type="pathway">
    <text evidence="1">Phospholipid metabolism; phosphatidylethanolamine biosynthesis; phosphatidylethanolamine from ethanolamine: step 1/3.</text>
</comment>
<name>A0A1B7NNQ8_9EURO</name>
<dbReference type="CDD" id="cd05157">
    <property type="entry name" value="ETNK_euk"/>
    <property type="match status" value="1"/>
</dbReference>
<reference evidence="5 6" key="1">
    <citation type="submission" date="2015-07" db="EMBL/GenBank/DDBJ databases">
        <title>Emmonsia species relationships and genome sequence.</title>
        <authorList>
            <person name="Cuomo C.A."/>
            <person name="Schwartz I.S."/>
            <person name="Kenyon C."/>
            <person name="de Hoog G.S."/>
            <person name="Govender N.P."/>
            <person name="Botha A."/>
            <person name="Moreno L."/>
            <person name="de Vries M."/>
            <person name="Munoz J.F."/>
            <person name="Stielow J.B."/>
        </authorList>
    </citation>
    <scope>NUCLEOTIDE SEQUENCE [LARGE SCALE GENOMIC DNA]</scope>
    <source>
        <strain evidence="5 6">CBS 136260</strain>
    </source>
</reference>
<dbReference type="GO" id="GO:0004305">
    <property type="term" value="F:ethanolamine kinase activity"/>
    <property type="evidence" value="ECO:0007669"/>
    <property type="project" value="UniProtKB-EC"/>
</dbReference>
<dbReference type="STRING" id="1658172.A0A1B7NNQ8"/>
<feature type="region of interest" description="Disordered" evidence="4">
    <location>
        <begin position="162"/>
        <end position="198"/>
    </location>
</feature>
<protein>
    <recommendedName>
        <fullName evidence="3">ethanolamine kinase</fullName>
        <ecNumber evidence="3">2.7.1.82</ecNumber>
    </recommendedName>
</protein>
<dbReference type="EC" id="2.7.1.82" evidence="3"/>
<evidence type="ECO:0000313" key="6">
    <source>
        <dbReference type="Proteomes" id="UP000091918"/>
    </source>
</evidence>
<evidence type="ECO:0000256" key="4">
    <source>
        <dbReference type="SAM" id="MobiDB-lite"/>
    </source>
</evidence>
<dbReference type="Proteomes" id="UP000091918">
    <property type="component" value="Unassembled WGS sequence"/>
</dbReference>
<dbReference type="Gene3D" id="3.90.1200.10">
    <property type="match status" value="1"/>
</dbReference>
<sequence>MGSSNTPEQGHASLRYIPLSYNQADSQASALRLVLTLNPHWEHSDGNIEFIRFTDGITNTLLKIIKRAPGLSEEQIDNDAILMRAYGNHTEILIDRERETRSHALLAERGLAPPLLARFKNGLLYRFIRGKVTSPDDLINPRVFRAIARRLAQWHAVLPIDDKPSTSATPGSQEQSNSLGRPDYTSKPSTRMDDITPVKTRHSGTSFWTVLQKWILALPVTTDPERLRRKKLQKEFERIVAEFDDGEGLGEGGLVFAHCDLLSANVIVLPPAADSTPADANGDETVSFIDYEYATPSPAAFDIANHFAEWAGYDCDFNRIPTQSVRREFLSEYVKSYAEHSNLSGANQKDMVEKLFKDVDRFRGLPGFYWGVWALIQATISQIDFDYASYAELRLGEYWAWRREVEGTRSQSGEEMPLRERRWAQEV</sequence>
<gene>
    <name evidence="5" type="ORF">ACJ72_07239</name>
</gene>
<evidence type="ECO:0000256" key="3">
    <source>
        <dbReference type="ARBA" id="ARBA00038874"/>
    </source>
</evidence>
<dbReference type="AlphaFoldDB" id="A0A1B7NNQ8"/>